<proteinExistence type="inferred from homology"/>
<feature type="transmembrane region" description="Helical" evidence="18">
    <location>
        <begin position="210"/>
        <end position="237"/>
    </location>
</feature>
<protein>
    <recommendedName>
        <fullName evidence="6 16">CDP-diacylglycerol--glycerol-3-phosphate 3-phosphatidyltransferase</fullName>
        <ecNumber evidence="5 16">2.7.8.5</ecNumber>
    </recommendedName>
</protein>
<keyword evidence="20" id="KW-1185">Reference proteome</keyword>
<keyword evidence="12 18" id="KW-0472">Membrane</keyword>
<dbReference type="InterPro" id="IPR043130">
    <property type="entry name" value="CDP-OH_PTrfase_TM_dom"/>
</dbReference>
<dbReference type="Pfam" id="PF01066">
    <property type="entry name" value="CDP-OH_P_transf"/>
    <property type="match status" value="1"/>
</dbReference>
<feature type="transmembrane region" description="Helical" evidence="18">
    <location>
        <begin position="107"/>
        <end position="127"/>
    </location>
</feature>
<dbReference type="Gene3D" id="1.20.120.1760">
    <property type="match status" value="1"/>
</dbReference>
<dbReference type="NCBIfam" id="TIGR00560">
    <property type="entry name" value="pgsA"/>
    <property type="match status" value="1"/>
</dbReference>
<dbReference type="PROSITE" id="PS00379">
    <property type="entry name" value="CDP_ALCOHOL_P_TRANSF"/>
    <property type="match status" value="1"/>
</dbReference>
<reference evidence="20" key="1">
    <citation type="submission" date="2016-10" db="EMBL/GenBank/DDBJ databases">
        <authorList>
            <person name="Varghese N."/>
            <person name="Submissions S."/>
        </authorList>
    </citation>
    <scope>NUCLEOTIDE SEQUENCE [LARGE SCALE GENOMIC DNA]</scope>
    <source>
        <strain evidence="20">DSM 26921</strain>
    </source>
</reference>
<evidence type="ECO:0000256" key="8">
    <source>
        <dbReference type="ARBA" id="ARBA00022679"/>
    </source>
</evidence>
<comment type="pathway">
    <text evidence="2">Phospholipid metabolism; phosphatidylglycerol biosynthesis; phosphatidylglycerol from CDP-diacylglycerol: step 1/2.</text>
</comment>
<evidence type="ECO:0000256" key="9">
    <source>
        <dbReference type="ARBA" id="ARBA00022692"/>
    </source>
</evidence>
<comment type="subcellular location">
    <subcellularLocation>
        <location evidence="1">Membrane</location>
        <topology evidence="1">Multi-pass membrane protein</topology>
    </subcellularLocation>
</comment>
<keyword evidence="11" id="KW-0443">Lipid metabolism</keyword>
<organism evidence="19 20">
    <name type="scientific">Litoreibacter janthinus</name>
    <dbReference type="NCBI Taxonomy" id="670154"/>
    <lineage>
        <taxon>Bacteria</taxon>
        <taxon>Pseudomonadati</taxon>
        <taxon>Pseudomonadota</taxon>
        <taxon>Alphaproteobacteria</taxon>
        <taxon>Rhodobacterales</taxon>
        <taxon>Roseobacteraceae</taxon>
        <taxon>Litoreibacter</taxon>
    </lineage>
</organism>
<dbReference type="STRING" id="670154.SAMN04488002_0923"/>
<evidence type="ECO:0000256" key="5">
    <source>
        <dbReference type="ARBA" id="ARBA00013170"/>
    </source>
</evidence>
<keyword evidence="10 18" id="KW-1133">Transmembrane helix</keyword>
<evidence type="ECO:0000256" key="13">
    <source>
        <dbReference type="ARBA" id="ARBA00023209"/>
    </source>
</evidence>
<evidence type="ECO:0000313" key="19">
    <source>
        <dbReference type="EMBL" id="SFR37373.1"/>
    </source>
</evidence>
<dbReference type="GO" id="GO:0008444">
    <property type="term" value="F:CDP-diacylglycerol-glycerol-3-phosphate 3-phosphatidyltransferase activity"/>
    <property type="evidence" value="ECO:0007669"/>
    <property type="project" value="UniProtKB-UniRule"/>
</dbReference>
<evidence type="ECO:0000256" key="2">
    <source>
        <dbReference type="ARBA" id="ARBA00005042"/>
    </source>
</evidence>
<dbReference type="EMBL" id="FOYO01000001">
    <property type="protein sequence ID" value="SFR37373.1"/>
    <property type="molecule type" value="Genomic_DNA"/>
</dbReference>
<dbReference type="EC" id="2.7.8.5" evidence="5 16"/>
<evidence type="ECO:0000256" key="14">
    <source>
        <dbReference type="ARBA" id="ARBA00023264"/>
    </source>
</evidence>
<keyword evidence="13" id="KW-0594">Phospholipid biosynthesis</keyword>
<feature type="transmembrane region" description="Helical" evidence="18">
    <location>
        <begin position="41"/>
        <end position="61"/>
    </location>
</feature>
<evidence type="ECO:0000256" key="6">
    <source>
        <dbReference type="ARBA" id="ARBA00014944"/>
    </source>
</evidence>
<dbReference type="InterPro" id="IPR000462">
    <property type="entry name" value="CDP-OH_P_trans"/>
</dbReference>
<keyword evidence="9 18" id="KW-0812">Transmembrane</keyword>
<dbReference type="InterPro" id="IPR050324">
    <property type="entry name" value="CDP-alcohol_PTase-I"/>
</dbReference>
<evidence type="ECO:0000256" key="11">
    <source>
        <dbReference type="ARBA" id="ARBA00023098"/>
    </source>
</evidence>
<comment type="similarity">
    <text evidence="4 17">Belongs to the CDP-alcohol phosphatidyltransferase class-I family.</text>
</comment>
<comment type="catalytic activity">
    <reaction evidence="15">
        <text>a CDP-1,2-diacyl-sn-glycerol + sn-glycerol 3-phosphate = a 1,2-diacyl-sn-glycero-3-phospho-(1'-sn-glycero-3'-phosphate) + CMP + H(+)</text>
        <dbReference type="Rhea" id="RHEA:12593"/>
        <dbReference type="ChEBI" id="CHEBI:15378"/>
        <dbReference type="ChEBI" id="CHEBI:57597"/>
        <dbReference type="ChEBI" id="CHEBI:58332"/>
        <dbReference type="ChEBI" id="CHEBI:60110"/>
        <dbReference type="ChEBI" id="CHEBI:60377"/>
        <dbReference type="EC" id="2.7.8.5"/>
    </reaction>
</comment>
<dbReference type="InterPro" id="IPR048254">
    <property type="entry name" value="CDP_ALCOHOL_P_TRANSF_CS"/>
</dbReference>
<accession>A0A1I6G582</accession>
<keyword evidence="14" id="KW-1208">Phospholipid metabolism</keyword>
<dbReference type="Proteomes" id="UP000199658">
    <property type="component" value="Unassembled WGS sequence"/>
</dbReference>
<dbReference type="InterPro" id="IPR004570">
    <property type="entry name" value="Phosphatidylglycerol_P_synth"/>
</dbReference>
<gene>
    <name evidence="19" type="ORF">SAMN04488002_0923</name>
</gene>
<evidence type="ECO:0000256" key="17">
    <source>
        <dbReference type="RuleBase" id="RU003750"/>
    </source>
</evidence>
<evidence type="ECO:0000256" key="12">
    <source>
        <dbReference type="ARBA" id="ARBA00023136"/>
    </source>
</evidence>
<evidence type="ECO:0000256" key="16">
    <source>
        <dbReference type="NCBIfam" id="TIGR00560"/>
    </source>
</evidence>
<sequence>MRWSNAFPLKCDSKKRLFNSRLPPDAALGYTWAMTWNIPNILTLLRLLAAPGVAIMFLYFQRPWADWFALILFVVAALTDWIDGYLARAWKQESKFGAMLDPIADKAMVIIALLVITGFSGMNPWVLLPSTLIMFREVFVSGLREFLGDTAGLLKVTNLAKWKTTAQMTAIAVLFATGLFQHEFLDRTSGMDNETLNAIMSGASEDPLGLTWFAGAANATFKIGVVLLWAAALLTLITGGDYLRKAMPFLREENKK</sequence>
<dbReference type="PANTHER" id="PTHR14269:SF62">
    <property type="entry name" value="CDP-DIACYLGLYCEROL--GLYCEROL-3-PHOSPHATE 3-PHOSPHATIDYLTRANSFERASE 1, CHLOROPLASTIC"/>
    <property type="match status" value="1"/>
</dbReference>
<keyword evidence="8 17" id="KW-0808">Transferase</keyword>
<evidence type="ECO:0000256" key="4">
    <source>
        <dbReference type="ARBA" id="ARBA00010441"/>
    </source>
</evidence>
<comment type="pathway">
    <text evidence="3">Lipid metabolism.</text>
</comment>
<evidence type="ECO:0000256" key="10">
    <source>
        <dbReference type="ARBA" id="ARBA00022989"/>
    </source>
</evidence>
<dbReference type="PANTHER" id="PTHR14269">
    <property type="entry name" value="CDP-DIACYLGLYCEROL--GLYCEROL-3-PHOSPHATE 3-PHOSPHATIDYLTRANSFERASE-RELATED"/>
    <property type="match status" value="1"/>
</dbReference>
<evidence type="ECO:0000256" key="1">
    <source>
        <dbReference type="ARBA" id="ARBA00004141"/>
    </source>
</evidence>
<feature type="transmembrane region" description="Helical" evidence="18">
    <location>
        <begin position="67"/>
        <end position="86"/>
    </location>
</feature>
<dbReference type="GO" id="GO:0046474">
    <property type="term" value="P:glycerophospholipid biosynthetic process"/>
    <property type="evidence" value="ECO:0007669"/>
    <property type="project" value="TreeGrafter"/>
</dbReference>
<dbReference type="AlphaFoldDB" id="A0A1I6G582"/>
<keyword evidence="7" id="KW-0444">Lipid biosynthesis</keyword>
<evidence type="ECO:0000256" key="15">
    <source>
        <dbReference type="ARBA" id="ARBA00048586"/>
    </source>
</evidence>
<evidence type="ECO:0000256" key="18">
    <source>
        <dbReference type="SAM" id="Phobius"/>
    </source>
</evidence>
<name>A0A1I6G582_9RHOB</name>
<evidence type="ECO:0000256" key="3">
    <source>
        <dbReference type="ARBA" id="ARBA00005189"/>
    </source>
</evidence>
<evidence type="ECO:0000256" key="7">
    <source>
        <dbReference type="ARBA" id="ARBA00022516"/>
    </source>
</evidence>
<evidence type="ECO:0000313" key="20">
    <source>
        <dbReference type="Proteomes" id="UP000199658"/>
    </source>
</evidence>
<dbReference type="GO" id="GO:0016020">
    <property type="term" value="C:membrane"/>
    <property type="evidence" value="ECO:0007669"/>
    <property type="project" value="UniProtKB-SubCell"/>
</dbReference>